<accession>A0A822XX32</accession>
<evidence type="ECO:0000313" key="2">
    <source>
        <dbReference type="Proteomes" id="UP000607653"/>
    </source>
</evidence>
<protein>
    <submittedName>
        <fullName evidence="1">Uncharacterized protein</fullName>
    </submittedName>
</protein>
<proteinExistence type="predicted"/>
<dbReference type="PANTHER" id="PTHR46354">
    <property type="entry name" value="DOG1 DOMAIN-CONTAINING PROTEIN"/>
    <property type="match status" value="1"/>
</dbReference>
<name>A0A822XX32_NELNU</name>
<sequence length="73" mass="8188">MVNHLQCRIIREEEKLSTRMASLQEDIADQPLANEYDLIGASNSHVDGTLDEHALALASMMEEADRMRPVVHA</sequence>
<comment type="caution">
    <text evidence="1">The sequence shown here is derived from an EMBL/GenBank/DDBJ whole genome shotgun (WGS) entry which is preliminary data.</text>
</comment>
<dbReference type="EMBL" id="DUZY01000001">
    <property type="protein sequence ID" value="DAD24890.1"/>
    <property type="molecule type" value="Genomic_DNA"/>
</dbReference>
<keyword evidence="2" id="KW-1185">Reference proteome</keyword>
<dbReference type="Proteomes" id="UP000607653">
    <property type="component" value="Unassembled WGS sequence"/>
</dbReference>
<dbReference type="InterPro" id="IPR051886">
    <property type="entry name" value="Seed_Dev/Stress_Resp_Reg"/>
</dbReference>
<dbReference type="AlphaFoldDB" id="A0A822XX32"/>
<reference evidence="1 2" key="1">
    <citation type="journal article" date="2020" name="Mol. Biol. Evol.">
        <title>Distinct Expression and Methylation Patterns for Genes with Different Fates following a Single Whole-Genome Duplication in Flowering Plants.</title>
        <authorList>
            <person name="Shi T."/>
            <person name="Rahmani R.S."/>
            <person name="Gugger P.F."/>
            <person name="Wang M."/>
            <person name="Li H."/>
            <person name="Zhang Y."/>
            <person name="Li Z."/>
            <person name="Wang Q."/>
            <person name="Van de Peer Y."/>
            <person name="Marchal K."/>
            <person name="Chen J."/>
        </authorList>
    </citation>
    <scope>NUCLEOTIDE SEQUENCE [LARGE SCALE GENOMIC DNA]</scope>
    <source>
        <tissue evidence="1">Leaf</tissue>
    </source>
</reference>
<dbReference type="PANTHER" id="PTHR46354:SF7">
    <property type="entry name" value="PROTEIN DOG1-LIKE 1"/>
    <property type="match status" value="1"/>
</dbReference>
<evidence type="ECO:0000313" key="1">
    <source>
        <dbReference type="EMBL" id="DAD24890.1"/>
    </source>
</evidence>
<gene>
    <name evidence="1" type="ORF">HUJ06_026354</name>
</gene>
<organism evidence="1 2">
    <name type="scientific">Nelumbo nucifera</name>
    <name type="common">Sacred lotus</name>
    <dbReference type="NCBI Taxonomy" id="4432"/>
    <lineage>
        <taxon>Eukaryota</taxon>
        <taxon>Viridiplantae</taxon>
        <taxon>Streptophyta</taxon>
        <taxon>Embryophyta</taxon>
        <taxon>Tracheophyta</taxon>
        <taxon>Spermatophyta</taxon>
        <taxon>Magnoliopsida</taxon>
        <taxon>Proteales</taxon>
        <taxon>Nelumbonaceae</taxon>
        <taxon>Nelumbo</taxon>
    </lineage>
</organism>